<dbReference type="AlphaFoldDB" id="A0A6A4GWT1"/>
<accession>A0A6A4GWT1</accession>
<gene>
    <name evidence="1" type="ORF">BT96DRAFT_784954</name>
</gene>
<dbReference type="EMBL" id="ML769666">
    <property type="protein sequence ID" value="KAE9390221.1"/>
    <property type="molecule type" value="Genomic_DNA"/>
</dbReference>
<reference evidence="1" key="1">
    <citation type="journal article" date="2019" name="Environ. Microbiol.">
        <title>Fungal ecological strategies reflected in gene transcription - a case study of two litter decomposers.</title>
        <authorList>
            <person name="Barbi F."/>
            <person name="Kohler A."/>
            <person name="Barry K."/>
            <person name="Baskaran P."/>
            <person name="Daum C."/>
            <person name="Fauchery L."/>
            <person name="Ihrmark K."/>
            <person name="Kuo A."/>
            <person name="LaButti K."/>
            <person name="Lipzen A."/>
            <person name="Morin E."/>
            <person name="Grigoriev I.V."/>
            <person name="Henrissat B."/>
            <person name="Lindahl B."/>
            <person name="Martin F."/>
        </authorList>
    </citation>
    <scope>NUCLEOTIDE SEQUENCE</scope>
    <source>
        <strain evidence="1">JB14</strain>
    </source>
</reference>
<keyword evidence="2" id="KW-1185">Reference proteome</keyword>
<name>A0A6A4GWT1_9AGAR</name>
<feature type="non-terminal residue" evidence="1">
    <location>
        <position position="1"/>
    </location>
</feature>
<proteinExistence type="predicted"/>
<evidence type="ECO:0000313" key="1">
    <source>
        <dbReference type="EMBL" id="KAE9390221.1"/>
    </source>
</evidence>
<dbReference type="OrthoDB" id="3062525at2759"/>
<evidence type="ECO:0000313" key="2">
    <source>
        <dbReference type="Proteomes" id="UP000799118"/>
    </source>
</evidence>
<sequence>CQHPHDCIRQATKPLHILPPKWDPRQERPEDYQKLQEITDDNENRINFDNRVRTNGSLADIFRIFTNKDSPMTNELPE</sequence>
<dbReference type="Proteomes" id="UP000799118">
    <property type="component" value="Unassembled WGS sequence"/>
</dbReference>
<organism evidence="1 2">
    <name type="scientific">Gymnopus androsaceus JB14</name>
    <dbReference type="NCBI Taxonomy" id="1447944"/>
    <lineage>
        <taxon>Eukaryota</taxon>
        <taxon>Fungi</taxon>
        <taxon>Dikarya</taxon>
        <taxon>Basidiomycota</taxon>
        <taxon>Agaricomycotina</taxon>
        <taxon>Agaricomycetes</taxon>
        <taxon>Agaricomycetidae</taxon>
        <taxon>Agaricales</taxon>
        <taxon>Marasmiineae</taxon>
        <taxon>Omphalotaceae</taxon>
        <taxon>Gymnopus</taxon>
    </lineage>
</organism>
<protein>
    <submittedName>
        <fullName evidence="1">Uncharacterized protein</fullName>
    </submittedName>
</protein>
<feature type="non-terminal residue" evidence="1">
    <location>
        <position position="78"/>
    </location>
</feature>